<dbReference type="EMBL" id="JPFY01000013">
    <property type="protein sequence ID" value="KEQ45383.1"/>
    <property type="molecule type" value="Genomic_DNA"/>
</dbReference>
<dbReference type="AlphaFoldDB" id="A0A081QR10"/>
<accession>A0A081QR10</accession>
<evidence type="ECO:0000313" key="2">
    <source>
        <dbReference type="Proteomes" id="UP000028089"/>
    </source>
</evidence>
<dbReference type="InterPro" id="IPR036597">
    <property type="entry name" value="Fido-like_dom_sf"/>
</dbReference>
<reference evidence="1 2" key="1">
    <citation type="submission" date="2014-05" db="EMBL/GenBank/DDBJ databases">
        <authorList>
            <person name="Daugherty S.C."/>
            <person name="Tallon L.J."/>
            <person name="Sadzewicz L."/>
            <person name="Kilian M."/>
            <person name="Tettelin H."/>
        </authorList>
    </citation>
    <scope>NUCLEOTIDE SEQUENCE [LARGE SCALE GENOMIC DNA]</scope>
    <source>
        <strain evidence="1 2">SK578</strain>
    </source>
</reference>
<dbReference type="Gene3D" id="1.10.3290.10">
    <property type="entry name" value="Fido-like domain"/>
    <property type="match status" value="1"/>
</dbReference>
<name>A0A081QR10_STRMT</name>
<sequence length="82" mass="9313">MVWENKLGITNSAQLADVEEKLTKKQATLLFQTGALFKMEVGTFSGLSAIHHYLFSVIYDFAGKFRDVNSAKDNFQFSTRIF</sequence>
<evidence type="ECO:0000313" key="1">
    <source>
        <dbReference type="EMBL" id="KEQ45383.1"/>
    </source>
</evidence>
<proteinExistence type="predicted"/>
<comment type="caution">
    <text evidence="1">The sequence shown here is derived from an EMBL/GenBank/DDBJ whole genome shotgun (WGS) entry which is preliminary data.</text>
</comment>
<dbReference type="Proteomes" id="UP000028089">
    <property type="component" value="Unassembled WGS sequence"/>
</dbReference>
<dbReference type="PATRIC" id="fig|28037.93.peg.1432"/>
<protein>
    <submittedName>
        <fullName evidence="1">Cell filamentation Fic-related protein</fullName>
    </submittedName>
</protein>
<gene>
    <name evidence="1" type="ORF">SK578_1483</name>
</gene>
<dbReference type="SUPFAM" id="SSF140931">
    <property type="entry name" value="Fic-like"/>
    <property type="match status" value="1"/>
</dbReference>
<organism evidence="1 2">
    <name type="scientific">Streptococcus mitis</name>
    <dbReference type="NCBI Taxonomy" id="28037"/>
    <lineage>
        <taxon>Bacteria</taxon>
        <taxon>Bacillati</taxon>
        <taxon>Bacillota</taxon>
        <taxon>Bacilli</taxon>
        <taxon>Lactobacillales</taxon>
        <taxon>Streptococcaceae</taxon>
        <taxon>Streptococcus</taxon>
        <taxon>Streptococcus mitis group</taxon>
    </lineage>
</organism>